<evidence type="ECO:0000256" key="6">
    <source>
        <dbReference type="PROSITE-ProRule" id="PRU00169"/>
    </source>
</evidence>
<keyword evidence="11" id="KW-1185">Reference proteome</keyword>
<dbReference type="GO" id="GO:0000976">
    <property type="term" value="F:transcription cis-regulatory region binding"/>
    <property type="evidence" value="ECO:0007669"/>
    <property type="project" value="TreeGrafter"/>
</dbReference>
<dbReference type="Pfam" id="PF00486">
    <property type="entry name" value="Trans_reg_C"/>
    <property type="match status" value="1"/>
</dbReference>
<evidence type="ECO:0000256" key="2">
    <source>
        <dbReference type="ARBA" id="ARBA00023012"/>
    </source>
</evidence>
<feature type="modified residue" description="4-aspartylphosphate" evidence="6">
    <location>
        <position position="55"/>
    </location>
</feature>
<accession>A0A1N7L2W6</accession>
<evidence type="ECO:0000313" key="11">
    <source>
        <dbReference type="Proteomes" id="UP000185678"/>
    </source>
</evidence>
<dbReference type="PROSITE" id="PS51755">
    <property type="entry name" value="OMPR_PHOB"/>
    <property type="match status" value="1"/>
</dbReference>
<dbReference type="SUPFAM" id="SSF46894">
    <property type="entry name" value="C-terminal effector domain of the bipartite response regulators"/>
    <property type="match status" value="1"/>
</dbReference>
<evidence type="ECO:0000313" key="10">
    <source>
        <dbReference type="EMBL" id="SIS68164.1"/>
    </source>
</evidence>
<evidence type="ECO:0000259" key="9">
    <source>
        <dbReference type="PROSITE" id="PS51755"/>
    </source>
</evidence>
<dbReference type="GO" id="GO:0000156">
    <property type="term" value="F:phosphorelay response regulator activity"/>
    <property type="evidence" value="ECO:0007669"/>
    <property type="project" value="TreeGrafter"/>
</dbReference>
<dbReference type="GO" id="GO:0032993">
    <property type="term" value="C:protein-DNA complex"/>
    <property type="evidence" value="ECO:0007669"/>
    <property type="project" value="TreeGrafter"/>
</dbReference>
<dbReference type="SMART" id="SM00862">
    <property type="entry name" value="Trans_reg_C"/>
    <property type="match status" value="1"/>
</dbReference>
<evidence type="ECO:0000256" key="7">
    <source>
        <dbReference type="PROSITE-ProRule" id="PRU01091"/>
    </source>
</evidence>
<evidence type="ECO:0000256" key="4">
    <source>
        <dbReference type="ARBA" id="ARBA00023125"/>
    </source>
</evidence>
<reference evidence="10 11" key="1">
    <citation type="submission" date="2017-01" db="EMBL/GenBank/DDBJ databases">
        <authorList>
            <person name="Mah S.A."/>
            <person name="Swanson W.J."/>
            <person name="Moy G.W."/>
            <person name="Vacquier V.D."/>
        </authorList>
    </citation>
    <scope>NUCLEOTIDE SEQUENCE [LARGE SCALE GENOMIC DNA]</scope>
    <source>
        <strain evidence="10 11">DSM 11589</strain>
    </source>
</reference>
<dbReference type="InterPro" id="IPR039420">
    <property type="entry name" value="WalR-like"/>
</dbReference>
<dbReference type="GO" id="GO:0005829">
    <property type="term" value="C:cytosol"/>
    <property type="evidence" value="ECO:0007669"/>
    <property type="project" value="TreeGrafter"/>
</dbReference>
<proteinExistence type="predicted"/>
<evidence type="ECO:0000256" key="1">
    <source>
        <dbReference type="ARBA" id="ARBA00022553"/>
    </source>
</evidence>
<sequence length="234" mass="25118">MTANPHILVVDDDPAVRAVMCACLTTAGYRVDQAEDAAGLKAWLNHGGVDLILLDVNLPDGDGMALARQVRASGDTAIIMVTERGTPDDRALGLEIGADDYLPKPVYPRELLARIRNVLDRRAPAPASAKNRLVFAGWSLDTVERVVVDTVGRALELTPAEFDLLVVLVSRAGRIQSRDQLMAALGSAEADSGPRSIDILISRLRKKLDPSGDGGLIETCRGHGYRFTAKVKKG</sequence>
<dbReference type="SUPFAM" id="SSF52172">
    <property type="entry name" value="CheY-like"/>
    <property type="match status" value="1"/>
</dbReference>
<dbReference type="Gene3D" id="1.10.10.10">
    <property type="entry name" value="Winged helix-like DNA-binding domain superfamily/Winged helix DNA-binding domain"/>
    <property type="match status" value="1"/>
</dbReference>
<dbReference type="STRING" id="80876.SAMN05421779_10375"/>
<dbReference type="AlphaFoldDB" id="A0A1N7L2W6"/>
<evidence type="ECO:0000259" key="8">
    <source>
        <dbReference type="PROSITE" id="PS50110"/>
    </source>
</evidence>
<dbReference type="CDD" id="cd00383">
    <property type="entry name" value="trans_reg_C"/>
    <property type="match status" value="1"/>
</dbReference>
<dbReference type="InterPro" id="IPR016032">
    <property type="entry name" value="Sig_transdc_resp-reg_C-effctor"/>
</dbReference>
<dbReference type="InterPro" id="IPR011006">
    <property type="entry name" value="CheY-like_superfamily"/>
</dbReference>
<keyword evidence="2" id="KW-0902">Two-component regulatory system</keyword>
<gene>
    <name evidence="10" type="ORF">SAMN05421779_10375</name>
</gene>
<feature type="DNA-binding region" description="OmpR/PhoB-type" evidence="7">
    <location>
        <begin position="130"/>
        <end position="229"/>
    </location>
</feature>
<dbReference type="RefSeq" id="WP_076399730.1">
    <property type="nucleotide sequence ID" value="NZ_FTOA01000003.1"/>
</dbReference>
<dbReference type="Gene3D" id="6.10.250.690">
    <property type="match status" value="1"/>
</dbReference>
<name>A0A1N7L2W6_9PROT</name>
<dbReference type="GO" id="GO:0006355">
    <property type="term" value="P:regulation of DNA-templated transcription"/>
    <property type="evidence" value="ECO:0007669"/>
    <property type="project" value="InterPro"/>
</dbReference>
<dbReference type="InterPro" id="IPR001867">
    <property type="entry name" value="OmpR/PhoB-type_DNA-bd"/>
</dbReference>
<dbReference type="EMBL" id="FTOA01000003">
    <property type="protein sequence ID" value="SIS68164.1"/>
    <property type="molecule type" value="Genomic_DNA"/>
</dbReference>
<dbReference type="SMART" id="SM00448">
    <property type="entry name" value="REC"/>
    <property type="match status" value="1"/>
</dbReference>
<dbReference type="Gene3D" id="3.40.50.2300">
    <property type="match status" value="1"/>
</dbReference>
<keyword evidence="5" id="KW-0804">Transcription</keyword>
<evidence type="ECO:0000256" key="3">
    <source>
        <dbReference type="ARBA" id="ARBA00023015"/>
    </source>
</evidence>
<dbReference type="InterPro" id="IPR036388">
    <property type="entry name" value="WH-like_DNA-bd_sf"/>
</dbReference>
<dbReference type="PANTHER" id="PTHR48111:SF4">
    <property type="entry name" value="DNA-BINDING DUAL TRANSCRIPTIONAL REGULATOR OMPR"/>
    <property type="match status" value="1"/>
</dbReference>
<keyword evidence="4 7" id="KW-0238">DNA-binding</keyword>
<keyword evidence="1 6" id="KW-0597">Phosphoprotein</keyword>
<feature type="domain" description="Response regulatory" evidence="8">
    <location>
        <begin position="6"/>
        <end position="119"/>
    </location>
</feature>
<feature type="domain" description="OmpR/PhoB-type" evidence="9">
    <location>
        <begin position="130"/>
        <end position="229"/>
    </location>
</feature>
<dbReference type="Pfam" id="PF00072">
    <property type="entry name" value="Response_reg"/>
    <property type="match status" value="1"/>
</dbReference>
<keyword evidence="3" id="KW-0805">Transcription regulation</keyword>
<organism evidence="10 11">
    <name type="scientific">Insolitispirillum peregrinum</name>
    <dbReference type="NCBI Taxonomy" id="80876"/>
    <lineage>
        <taxon>Bacteria</taxon>
        <taxon>Pseudomonadati</taxon>
        <taxon>Pseudomonadota</taxon>
        <taxon>Alphaproteobacteria</taxon>
        <taxon>Rhodospirillales</taxon>
        <taxon>Novispirillaceae</taxon>
        <taxon>Insolitispirillum</taxon>
    </lineage>
</organism>
<evidence type="ECO:0000256" key="5">
    <source>
        <dbReference type="ARBA" id="ARBA00023163"/>
    </source>
</evidence>
<dbReference type="PANTHER" id="PTHR48111">
    <property type="entry name" value="REGULATOR OF RPOS"/>
    <property type="match status" value="1"/>
</dbReference>
<dbReference type="InterPro" id="IPR001789">
    <property type="entry name" value="Sig_transdc_resp-reg_receiver"/>
</dbReference>
<protein>
    <submittedName>
        <fullName evidence="10">Two component transcriptional regulator, winged helix family</fullName>
    </submittedName>
</protein>
<dbReference type="Proteomes" id="UP000185678">
    <property type="component" value="Unassembled WGS sequence"/>
</dbReference>
<dbReference type="PROSITE" id="PS50110">
    <property type="entry name" value="RESPONSE_REGULATORY"/>
    <property type="match status" value="1"/>
</dbReference>